<proteinExistence type="predicted"/>
<protein>
    <submittedName>
        <fullName evidence="1">Uncharacterized protein</fullName>
    </submittedName>
</protein>
<comment type="caution">
    <text evidence="1">The sequence shown here is derived from an EMBL/GenBank/DDBJ whole genome shotgun (WGS) entry which is preliminary data.</text>
</comment>
<dbReference type="EMBL" id="AKWE02000069">
    <property type="protein sequence ID" value="EMO58681.1"/>
    <property type="molecule type" value="Genomic_DNA"/>
</dbReference>
<evidence type="ECO:0000313" key="1">
    <source>
        <dbReference type="EMBL" id="EMO58681.1"/>
    </source>
</evidence>
<reference evidence="1 2" key="1">
    <citation type="submission" date="2013-01" db="EMBL/GenBank/DDBJ databases">
        <authorList>
            <person name="Harkins D.M."/>
            <person name="Durkin A.S."/>
            <person name="Brinkac L.M."/>
            <person name="Haft D.H."/>
            <person name="Selengut J.D."/>
            <person name="Sanka R."/>
            <person name="DePew J."/>
            <person name="Purushe J."/>
            <person name="Matthias M.A."/>
            <person name="Vinetz J.M."/>
            <person name="Sutton G.G."/>
            <person name="Nierman W.C."/>
            <person name="Fouts D.E."/>
        </authorList>
    </citation>
    <scope>NUCLEOTIDE SEQUENCE [LARGE SCALE GENOMIC DNA]</scope>
    <source>
        <strain evidence="1 2">CBC1416</strain>
    </source>
</reference>
<evidence type="ECO:0000313" key="2">
    <source>
        <dbReference type="Proteomes" id="UP000012149"/>
    </source>
</evidence>
<name>M6VU69_9LEPT</name>
<accession>M6VU69</accession>
<gene>
    <name evidence="1" type="ORF">LEP1GSC161_4098</name>
</gene>
<dbReference type="AlphaFoldDB" id="M6VU69"/>
<dbReference type="Proteomes" id="UP000012149">
    <property type="component" value="Unassembled WGS sequence"/>
</dbReference>
<organism evidence="1 2">
    <name type="scientific">Leptospira santarosai str. CBC1416</name>
    <dbReference type="NCBI Taxonomy" id="1193059"/>
    <lineage>
        <taxon>Bacteria</taxon>
        <taxon>Pseudomonadati</taxon>
        <taxon>Spirochaetota</taxon>
        <taxon>Spirochaetia</taxon>
        <taxon>Leptospirales</taxon>
        <taxon>Leptospiraceae</taxon>
        <taxon>Leptospira</taxon>
    </lineage>
</organism>
<sequence length="219" mass="26326">MLSPSDKEYIQTKKIKQGLSSLKQDFFEIALWISKEFNVKVINVFLDDVNTNHSKRPRLYVILENTSDYNKFYRSPFIHDSKKTKRILNHFLNIYNASPLINERDLFISFGDFEKIAIDECVLKISTNEIEAIKNIIGNRKIWLTTNFSSYITIFFYEERHIKTENVEEIKEVVRKGYYEVLKKHDEFDYLTVDKLNINLDSKENFDNNFQSSWFYYYR</sequence>